<evidence type="ECO:0000256" key="4">
    <source>
        <dbReference type="PROSITE-ProRule" id="PRU00335"/>
    </source>
</evidence>
<name>A0A3N0V9Q0_9GAMM</name>
<dbReference type="Proteomes" id="UP000282106">
    <property type="component" value="Unassembled WGS sequence"/>
</dbReference>
<dbReference type="PANTHER" id="PTHR30055">
    <property type="entry name" value="HTH-TYPE TRANSCRIPTIONAL REGULATOR RUTR"/>
    <property type="match status" value="1"/>
</dbReference>
<dbReference type="RefSeq" id="WP_123211807.1">
    <property type="nucleotide sequence ID" value="NZ_RJVO01000004.1"/>
</dbReference>
<keyword evidence="1" id="KW-0805">Transcription regulation</keyword>
<gene>
    <name evidence="7" type="ORF">ED208_10260</name>
</gene>
<accession>A0A3N0V9Q0</accession>
<feature type="DNA-binding region" description="H-T-H motif" evidence="4">
    <location>
        <begin position="49"/>
        <end position="68"/>
    </location>
</feature>
<feature type="region of interest" description="Disordered" evidence="5">
    <location>
        <begin position="217"/>
        <end position="238"/>
    </location>
</feature>
<evidence type="ECO:0000256" key="5">
    <source>
        <dbReference type="SAM" id="MobiDB-lite"/>
    </source>
</evidence>
<dbReference type="EMBL" id="RJVO01000004">
    <property type="protein sequence ID" value="ROH89510.1"/>
    <property type="molecule type" value="Genomic_DNA"/>
</dbReference>
<dbReference type="AlphaFoldDB" id="A0A3N0V9Q0"/>
<dbReference type="InterPro" id="IPR050109">
    <property type="entry name" value="HTH-type_TetR-like_transc_reg"/>
</dbReference>
<feature type="domain" description="HTH tetR-type" evidence="6">
    <location>
        <begin position="26"/>
        <end position="86"/>
    </location>
</feature>
<sequence>MATLAAMHEDLDPQAVARQPTQQRARERFDRILLEAETLLLEQGLSGFSIPVLAERLGYTRGSVYAYFPTPYAILNELVDRYLGQLETVFTSRREELRRVGLGEGIRRIVQHAADFHNTQPAARLLILGGAVTDDSYRAQERTNKRLGDLGRMVWYGGAALPAGLPDITTLAADLGTACFRRSYFEHGEITPPYREAAAQAMTGFLAAYAPALAAASDSSTRSTTHKPAAQKITRRNR</sequence>
<organism evidence="7 8">
    <name type="scientific">Stagnimonas aquatica</name>
    <dbReference type="NCBI Taxonomy" id="2689987"/>
    <lineage>
        <taxon>Bacteria</taxon>
        <taxon>Pseudomonadati</taxon>
        <taxon>Pseudomonadota</taxon>
        <taxon>Gammaproteobacteria</taxon>
        <taxon>Nevskiales</taxon>
        <taxon>Nevskiaceae</taxon>
        <taxon>Stagnimonas</taxon>
    </lineage>
</organism>
<evidence type="ECO:0000313" key="8">
    <source>
        <dbReference type="Proteomes" id="UP000282106"/>
    </source>
</evidence>
<keyword evidence="3" id="KW-0804">Transcription</keyword>
<feature type="region of interest" description="Disordered" evidence="5">
    <location>
        <begin position="1"/>
        <end position="23"/>
    </location>
</feature>
<evidence type="ECO:0000313" key="7">
    <source>
        <dbReference type="EMBL" id="ROH89510.1"/>
    </source>
</evidence>
<dbReference type="GO" id="GO:0000976">
    <property type="term" value="F:transcription cis-regulatory region binding"/>
    <property type="evidence" value="ECO:0007669"/>
    <property type="project" value="TreeGrafter"/>
</dbReference>
<keyword evidence="8" id="KW-1185">Reference proteome</keyword>
<keyword evidence="2 4" id="KW-0238">DNA-binding</keyword>
<comment type="caution">
    <text evidence="7">The sequence shown here is derived from an EMBL/GenBank/DDBJ whole genome shotgun (WGS) entry which is preliminary data.</text>
</comment>
<reference evidence="7 8" key="1">
    <citation type="submission" date="2018-10" db="EMBL/GenBank/DDBJ databases">
        <authorList>
            <person name="Chen W.-M."/>
        </authorList>
    </citation>
    <scope>NUCLEOTIDE SEQUENCE [LARGE SCALE GENOMIC DNA]</scope>
    <source>
        <strain evidence="7 8">THS-13</strain>
    </source>
</reference>
<dbReference type="InterPro" id="IPR001647">
    <property type="entry name" value="HTH_TetR"/>
</dbReference>
<dbReference type="PANTHER" id="PTHR30055:SF234">
    <property type="entry name" value="HTH-TYPE TRANSCRIPTIONAL REGULATOR BETI"/>
    <property type="match status" value="1"/>
</dbReference>
<dbReference type="SUPFAM" id="SSF46689">
    <property type="entry name" value="Homeodomain-like"/>
    <property type="match status" value="1"/>
</dbReference>
<evidence type="ECO:0000256" key="2">
    <source>
        <dbReference type="ARBA" id="ARBA00023125"/>
    </source>
</evidence>
<dbReference type="Pfam" id="PF00440">
    <property type="entry name" value="TetR_N"/>
    <property type="match status" value="1"/>
</dbReference>
<dbReference type="Gene3D" id="1.10.357.10">
    <property type="entry name" value="Tetracycline Repressor, domain 2"/>
    <property type="match status" value="1"/>
</dbReference>
<evidence type="ECO:0000259" key="6">
    <source>
        <dbReference type="PROSITE" id="PS50977"/>
    </source>
</evidence>
<protein>
    <submittedName>
        <fullName evidence="7">TetR/AcrR family transcriptional regulator</fullName>
    </submittedName>
</protein>
<dbReference type="InterPro" id="IPR009057">
    <property type="entry name" value="Homeodomain-like_sf"/>
</dbReference>
<dbReference type="InParanoid" id="A0A3N0V9Q0"/>
<dbReference type="GO" id="GO:0003700">
    <property type="term" value="F:DNA-binding transcription factor activity"/>
    <property type="evidence" value="ECO:0007669"/>
    <property type="project" value="TreeGrafter"/>
</dbReference>
<evidence type="ECO:0000256" key="1">
    <source>
        <dbReference type="ARBA" id="ARBA00023015"/>
    </source>
</evidence>
<evidence type="ECO:0000256" key="3">
    <source>
        <dbReference type="ARBA" id="ARBA00023163"/>
    </source>
</evidence>
<dbReference type="PROSITE" id="PS50977">
    <property type="entry name" value="HTH_TETR_2"/>
    <property type="match status" value="1"/>
</dbReference>
<proteinExistence type="predicted"/>